<name>A0A385EGU9_9CAUD</name>
<dbReference type="EMBL" id="MH412654">
    <property type="protein sequence ID" value="AXQ70475.1"/>
    <property type="molecule type" value="Genomic_DNA"/>
</dbReference>
<accession>A0A385EGU9</accession>
<evidence type="ECO:0000313" key="2">
    <source>
        <dbReference type="Proteomes" id="UP000257648"/>
    </source>
</evidence>
<reference evidence="2" key="1">
    <citation type="submission" date="2018-05" db="EMBL/GenBank/DDBJ databases">
        <authorList>
            <person name="You S."/>
        </authorList>
    </citation>
    <scope>NUCLEOTIDE SEQUENCE [LARGE SCALE GENOMIC DNA]</scope>
</reference>
<protein>
    <submittedName>
        <fullName evidence="1">Uncharacterized protein</fullName>
    </submittedName>
</protein>
<evidence type="ECO:0000313" key="1">
    <source>
        <dbReference type="EMBL" id="AXQ70475.1"/>
    </source>
</evidence>
<sequence length="68" mass="8186">MISDATYQDWEDFWYNGEAEQQEPMTDLSDLHYERIAFLESEIVKYQEEISLLKDQIEIISNGREYDC</sequence>
<dbReference type="RefSeq" id="YP_009810834.1">
    <property type="nucleotide sequence ID" value="NC_048049.1"/>
</dbReference>
<dbReference type="KEGG" id="vg:55001856"/>
<organism evidence="1 2">
    <name type="scientific">Synechococcus phage S-T4</name>
    <dbReference type="NCBI Taxonomy" id="2268578"/>
    <lineage>
        <taxon>Viruses</taxon>
        <taxon>Duplodnaviria</taxon>
        <taxon>Heunggongvirae</taxon>
        <taxon>Uroviricota</taxon>
        <taxon>Caudoviricetes</taxon>
        <taxon>Pantevenvirales</taxon>
        <taxon>Kyanoviridae</taxon>
        <taxon>Tamkungvirus</taxon>
        <taxon>Tamkungvirus ST4</taxon>
    </lineage>
</organism>
<dbReference type="Proteomes" id="UP000257648">
    <property type="component" value="Segment"/>
</dbReference>
<keyword evidence="2" id="KW-1185">Reference proteome</keyword>
<dbReference type="GeneID" id="55001856"/>
<proteinExistence type="predicted"/>